<keyword evidence="1" id="KW-0812">Transmembrane</keyword>
<organism evidence="3 4">
    <name type="scientific">Salinicola rhizosphaerae</name>
    <dbReference type="NCBI Taxonomy" id="1443141"/>
    <lineage>
        <taxon>Bacteria</taxon>
        <taxon>Pseudomonadati</taxon>
        <taxon>Pseudomonadota</taxon>
        <taxon>Gammaproteobacteria</taxon>
        <taxon>Oceanospirillales</taxon>
        <taxon>Halomonadaceae</taxon>
        <taxon>Salinicola</taxon>
    </lineage>
</organism>
<feature type="transmembrane region" description="Helical" evidence="1">
    <location>
        <begin position="194"/>
        <end position="213"/>
    </location>
</feature>
<dbReference type="RefSeq" id="WP_229809178.1">
    <property type="nucleotide sequence ID" value="NZ_BMZI01000008.1"/>
</dbReference>
<comment type="caution">
    <text evidence="3">The sequence shown here is derived from an EMBL/GenBank/DDBJ whole genome shotgun (WGS) entry which is preliminary data.</text>
</comment>
<evidence type="ECO:0000313" key="3">
    <source>
        <dbReference type="EMBL" id="GHB31932.1"/>
    </source>
</evidence>
<dbReference type="PANTHER" id="PTHR22911">
    <property type="entry name" value="ACYL-MALONYL CONDENSING ENZYME-RELATED"/>
    <property type="match status" value="1"/>
</dbReference>
<feature type="transmembrane region" description="Helical" evidence="1">
    <location>
        <begin position="233"/>
        <end position="259"/>
    </location>
</feature>
<evidence type="ECO:0000259" key="2">
    <source>
        <dbReference type="Pfam" id="PF00892"/>
    </source>
</evidence>
<accession>A0ABQ3EE46</accession>
<feature type="transmembrane region" description="Helical" evidence="1">
    <location>
        <begin position="290"/>
        <end position="309"/>
    </location>
</feature>
<dbReference type="InterPro" id="IPR000620">
    <property type="entry name" value="EamA_dom"/>
</dbReference>
<protein>
    <submittedName>
        <fullName evidence="3">Multidrug DMT transporter permease</fullName>
    </submittedName>
</protein>
<keyword evidence="1" id="KW-1133">Transmembrane helix</keyword>
<dbReference type="SUPFAM" id="SSF103481">
    <property type="entry name" value="Multidrug resistance efflux transporter EmrE"/>
    <property type="match status" value="2"/>
</dbReference>
<proteinExistence type="predicted"/>
<sequence length="317" mass="33346">MPGKATTLDDSPLAPASRGVRLASMGILLAGGLWGFYWLPVRELEQHHLGGVFGSLIIAVTACLLLLPWAWHYRHRLRRASAKGLVSVALGGAAFMLYSIALVYGQVAVVILLFYLTPVWSTLIERFWWRWPLTGRRMAVIALGLGGLGLVMSGNGSPLPQGPGDWLGLASGALWAIASSGMREHNTLGPGEGSFLFAIGAVIAALLLMPALSPELIVPDLLVKRLSIIDAPWTAAGWALAAAGVWWAASLAIVVWAAGHLAPARLGILMMSEVLVGVFSAALFAGEPLAMIQIIGAALVITAAVMEVIPTPRTATG</sequence>
<evidence type="ECO:0000256" key="1">
    <source>
        <dbReference type="SAM" id="Phobius"/>
    </source>
</evidence>
<dbReference type="InterPro" id="IPR037185">
    <property type="entry name" value="EmrE-like"/>
</dbReference>
<evidence type="ECO:0000313" key="4">
    <source>
        <dbReference type="Proteomes" id="UP000646745"/>
    </source>
</evidence>
<feature type="transmembrane region" description="Helical" evidence="1">
    <location>
        <begin position="266"/>
        <end position="284"/>
    </location>
</feature>
<keyword evidence="4" id="KW-1185">Reference proteome</keyword>
<reference evidence="4" key="1">
    <citation type="journal article" date="2019" name="Int. J. Syst. Evol. Microbiol.">
        <title>The Global Catalogue of Microorganisms (GCM) 10K type strain sequencing project: providing services to taxonomists for standard genome sequencing and annotation.</title>
        <authorList>
            <consortium name="The Broad Institute Genomics Platform"/>
            <consortium name="The Broad Institute Genome Sequencing Center for Infectious Disease"/>
            <person name="Wu L."/>
            <person name="Ma J."/>
        </authorList>
    </citation>
    <scope>NUCLEOTIDE SEQUENCE [LARGE SCALE GENOMIC DNA]</scope>
    <source>
        <strain evidence="4">KCTC 32998</strain>
    </source>
</reference>
<feature type="transmembrane region" description="Helical" evidence="1">
    <location>
        <begin position="20"/>
        <end position="39"/>
    </location>
</feature>
<dbReference type="EMBL" id="BMZI01000008">
    <property type="protein sequence ID" value="GHB31932.1"/>
    <property type="molecule type" value="Genomic_DNA"/>
</dbReference>
<feature type="domain" description="EamA" evidence="2">
    <location>
        <begin position="25"/>
        <end position="152"/>
    </location>
</feature>
<keyword evidence="1" id="KW-0472">Membrane</keyword>
<dbReference type="Proteomes" id="UP000646745">
    <property type="component" value="Unassembled WGS sequence"/>
</dbReference>
<feature type="transmembrane region" description="Helical" evidence="1">
    <location>
        <begin position="51"/>
        <end position="71"/>
    </location>
</feature>
<feature type="transmembrane region" description="Helical" evidence="1">
    <location>
        <begin position="91"/>
        <end position="116"/>
    </location>
</feature>
<dbReference type="Pfam" id="PF00892">
    <property type="entry name" value="EamA"/>
    <property type="match status" value="1"/>
</dbReference>
<name>A0ABQ3EE46_9GAMM</name>
<gene>
    <name evidence="3" type="ORF">GCM10009038_33320</name>
</gene>